<evidence type="ECO:0000313" key="1">
    <source>
        <dbReference type="EMBL" id="GEP94362.1"/>
    </source>
</evidence>
<evidence type="ECO:0000313" key="2">
    <source>
        <dbReference type="Proteomes" id="UP000321436"/>
    </source>
</evidence>
<dbReference type="RefSeq" id="WP_146857838.1">
    <property type="nucleotide sequence ID" value="NZ_BKAU01000001.1"/>
</dbReference>
<keyword evidence="2" id="KW-1185">Reference proteome</keyword>
<evidence type="ECO:0008006" key="3">
    <source>
        <dbReference type="Google" id="ProtNLM"/>
    </source>
</evidence>
<name>A0A512RF79_9BACT</name>
<dbReference type="Pfam" id="PF12686">
    <property type="entry name" value="DUF3800"/>
    <property type="match status" value="1"/>
</dbReference>
<dbReference type="InterPro" id="IPR024524">
    <property type="entry name" value="DUF3800"/>
</dbReference>
<comment type="caution">
    <text evidence="1">The sequence shown here is derived from an EMBL/GenBank/DDBJ whole genome shotgun (WGS) entry which is preliminary data.</text>
</comment>
<reference evidence="1 2" key="1">
    <citation type="submission" date="2019-07" db="EMBL/GenBank/DDBJ databases">
        <title>Whole genome shotgun sequence of Chitinophaga cymbidii NBRC 109752.</title>
        <authorList>
            <person name="Hosoyama A."/>
            <person name="Uohara A."/>
            <person name="Ohji S."/>
            <person name="Ichikawa N."/>
        </authorList>
    </citation>
    <scope>NUCLEOTIDE SEQUENCE [LARGE SCALE GENOMIC DNA]</scope>
    <source>
        <strain evidence="1 2">NBRC 109752</strain>
    </source>
</reference>
<dbReference type="EMBL" id="BKAU01000001">
    <property type="protein sequence ID" value="GEP94362.1"/>
    <property type="molecule type" value="Genomic_DNA"/>
</dbReference>
<dbReference type="OrthoDB" id="9799211at2"/>
<dbReference type="AlphaFoldDB" id="A0A512RF79"/>
<protein>
    <recommendedName>
        <fullName evidence="3">DUF3800 domain-containing protein</fullName>
    </recommendedName>
</protein>
<gene>
    <name evidence="1" type="ORF">CCY01nite_06220</name>
</gene>
<accession>A0A512RF79</accession>
<proteinExistence type="predicted"/>
<organism evidence="1 2">
    <name type="scientific">Chitinophaga cymbidii</name>
    <dbReference type="NCBI Taxonomy" id="1096750"/>
    <lineage>
        <taxon>Bacteria</taxon>
        <taxon>Pseudomonadati</taxon>
        <taxon>Bacteroidota</taxon>
        <taxon>Chitinophagia</taxon>
        <taxon>Chitinophagales</taxon>
        <taxon>Chitinophagaceae</taxon>
        <taxon>Chitinophaga</taxon>
    </lineage>
</organism>
<dbReference type="Proteomes" id="UP000321436">
    <property type="component" value="Unassembled WGS sequence"/>
</dbReference>
<sequence>MYNLYIDESCHLEHDGMPVMCIGYVKINAEHYHAMKERIKQIKLDFKNPTEIKWNSVSFSRMPLYKALIDYFFAGEIDFRCILVKYKKRLRHDEFNQGSHDNFYYKLIYFLLHSATNHPDSQYKVYLDIKDTRGKEKLKKIEEVLANKYKGNSPFVSFQHIHSDENVLLQLTDLFIGAVTFKNRGLHSKEGANKAKVQLVEYLEAKSGYSLNEGTEPWETKFNIFDHQPKQSS</sequence>